<dbReference type="EMBL" id="JAGKHQ010000014">
    <property type="protein sequence ID" value="KAG7499231.1"/>
    <property type="molecule type" value="Genomic_DNA"/>
</dbReference>
<accession>A0AAV6R4M3</accession>
<reference evidence="2 3" key="1">
    <citation type="journal article" date="2021" name="Sci. Rep.">
        <title>Chromosome anchoring in Senegalese sole (Solea senegalensis) reveals sex-associated markers and genome rearrangements in flatfish.</title>
        <authorList>
            <person name="Guerrero-Cozar I."/>
            <person name="Gomez-Garrido J."/>
            <person name="Berbel C."/>
            <person name="Martinez-Blanch J.F."/>
            <person name="Alioto T."/>
            <person name="Claros M.G."/>
            <person name="Gagnaire P.A."/>
            <person name="Manchado M."/>
        </authorList>
    </citation>
    <scope>NUCLEOTIDE SEQUENCE [LARGE SCALE GENOMIC DNA]</scope>
    <source>
        <strain evidence="2">Sse05_10M</strain>
    </source>
</reference>
<evidence type="ECO:0000313" key="2">
    <source>
        <dbReference type="EMBL" id="KAG7499231.1"/>
    </source>
</evidence>
<evidence type="ECO:0000313" key="3">
    <source>
        <dbReference type="Proteomes" id="UP000693946"/>
    </source>
</evidence>
<dbReference type="AlphaFoldDB" id="A0AAV6R4M3"/>
<feature type="region of interest" description="Disordered" evidence="1">
    <location>
        <begin position="21"/>
        <end position="114"/>
    </location>
</feature>
<feature type="compositionally biased region" description="Low complexity" evidence="1">
    <location>
        <begin position="81"/>
        <end position="105"/>
    </location>
</feature>
<keyword evidence="3" id="KW-1185">Reference proteome</keyword>
<feature type="compositionally biased region" description="Polar residues" evidence="1">
    <location>
        <begin position="301"/>
        <end position="310"/>
    </location>
</feature>
<feature type="compositionally biased region" description="Polar residues" evidence="1">
    <location>
        <begin position="28"/>
        <end position="47"/>
    </location>
</feature>
<gene>
    <name evidence="2" type="ORF">JOB18_032787</name>
</gene>
<feature type="compositionally biased region" description="Basic and acidic residues" evidence="1">
    <location>
        <begin position="353"/>
        <end position="375"/>
    </location>
</feature>
<feature type="region of interest" description="Disordered" evidence="1">
    <location>
        <begin position="277"/>
        <end position="401"/>
    </location>
</feature>
<protein>
    <submittedName>
        <fullName evidence="2">Uncharacterized protein</fullName>
    </submittedName>
</protein>
<comment type="caution">
    <text evidence="2">The sequence shown here is derived from an EMBL/GenBank/DDBJ whole genome shotgun (WGS) entry which is preliminary data.</text>
</comment>
<sequence>MNLYRSFGNLMEAWVNEGNMYTDPPTPSSDSGTNFRSQSVDSGVETASSDTSFPSSSCFFPSENAETDTFMPEAQSSGLTPASTSESPVLSSPVLSSPPSSFSPLCAATKPEESPNAVLLKLEQSQQRTEPQPQRNNPGPVTVEEVLRRQPRAAFLPKRHASELMRGQRSDCYGLRRIANASVSPKQMLDTRRRPMSLRCDMQRLEECNEEERTGLSPGLCYLEQVCQMLEEVARQQIQNSTTLTEFHAPRENGDVQAPDSCQTAAEEALASCQRLKNVENEEQVSTEPPQRKNYGHYRQRSSSDTTHMNSDCRGQHLRRNDPLETTEEEHLKEETKTDETKKTTWRSKIATLRREMSSVRDTRGQQMESTEKNTARRRLSQLFRRRKTLPVRVDQLPVAP</sequence>
<name>A0AAV6R4M3_SOLSE</name>
<organism evidence="2 3">
    <name type="scientific">Solea senegalensis</name>
    <name type="common">Senegalese sole</name>
    <dbReference type="NCBI Taxonomy" id="28829"/>
    <lineage>
        <taxon>Eukaryota</taxon>
        <taxon>Metazoa</taxon>
        <taxon>Chordata</taxon>
        <taxon>Craniata</taxon>
        <taxon>Vertebrata</taxon>
        <taxon>Euteleostomi</taxon>
        <taxon>Actinopterygii</taxon>
        <taxon>Neopterygii</taxon>
        <taxon>Teleostei</taxon>
        <taxon>Neoteleostei</taxon>
        <taxon>Acanthomorphata</taxon>
        <taxon>Carangaria</taxon>
        <taxon>Pleuronectiformes</taxon>
        <taxon>Pleuronectoidei</taxon>
        <taxon>Soleidae</taxon>
        <taxon>Solea</taxon>
    </lineage>
</organism>
<feature type="compositionally biased region" description="Basic residues" evidence="1">
    <location>
        <begin position="376"/>
        <end position="390"/>
    </location>
</feature>
<proteinExistence type="predicted"/>
<feature type="compositionally biased region" description="Basic and acidic residues" evidence="1">
    <location>
        <begin position="319"/>
        <end position="343"/>
    </location>
</feature>
<evidence type="ECO:0000256" key="1">
    <source>
        <dbReference type="SAM" id="MobiDB-lite"/>
    </source>
</evidence>
<feature type="compositionally biased region" description="Low complexity" evidence="1">
    <location>
        <begin position="48"/>
        <end position="62"/>
    </location>
</feature>
<dbReference type="Proteomes" id="UP000693946">
    <property type="component" value="Linkage Group LG21"/>
</dbReference>